<dbReference type="InterPro" id="IPR003382">
    <property type="entry name" value="Flavoprotein"/>
</dbReference>
<dbReference type="PANTHER" id="PTHR14359">
    <property type="entry name" value="HOMO-OLIGOMERIC FLAVIN CONTAINING CYS DECARBOXYLASE FAMILY"/>
    <property type="match status" value="1"/>
</dbReference>
<reference evidence="7 8" key="1">
    <citation type="submission" date="2023-03" db="EMBL/GenBank/DDBJ databases">
        <title>High-quality genome of Scylla paramamosain provides insights in environmental adaptation.</title>
        <authorList>
            <person name="Zhang L."/>
        </authorList>
    </citation>
    <scope>NUCLEOTIDE SEQUENCE [LARGE SCALE GENOMIC DNA]</scope>
    <source>
        <strain evidence="7">LZ_2023a</strain>
        <tissue evidence="7">Muscle</tissue>
    </source>
</reference>
<evidence type="ECO:0000313" key="8">
    <source>
        <dbReference type="Proteomes" id="UP001487740"/>
    </source>
</evidence>
<proteinExistence type="inferred from homology"/>
<keyword evidence="2" id="KW-1015">Disulfide bond</keyword>
<dbReference type="Pfam" id="PF06747">
    <property type="entry name" value="CHCH"/>
    <property type="match status" value="1"/>
</dbReference>
<dbReference type="InterPro" id="IPR010625">
    <property type="entry name" value="CHCH"/>
</dbReference>
<evidence type="ECO:0000259" key="6">
    <source>
        <dbReference type="Pfam" id="PF06747"/>
    </source>
</evidence>
<comment type="caution">
    <text evidence="7">The sequence shown here is derived from an EMBL/GenBank/DDBJ whole genome shotgun (WGS) entry which is preliminary data.</text>
</comment>
<evidence type="ECO:0000256" key="4">
    <source>
        <dbReference type="SAM" id="MobiDB-lite"/>
    </source>
</evidence>
<gene>
    <name evidence="7" type="ORF">O3P69_001506</name>
</gene>
<dbReference type="AlphaFoldDB" id="A0AAW0V248"/>
<protein>
    <recommendedName>
        <fullName evidence="9">Phosphopantothenoylcysteine decarboxylase</fullName>
    </recommendedName>
</protein>
<accession>A0AAW0V248</accession>
<dbReference type="Proteomes" id="UP001487740">
    <property type="component" value="Unassembled WGS sequence"/>
</dbReference>
<keyword evidence="8" id="KW-1185">Reference proteome</keyword>
<evidence type="ECO:0000259" key="5">
    <source>
        <dbReference type="Pfam" id="PF02441"/>
    </source>
</evidence>
<dbReference type="Pfam" id="PF02441">
    <property type="entry name" value="Flavoprotein"/>
    <property type="match status" value="1"/>
</dbReference>
<name>A0AAW0V248_SCYPA</name>
<dbReference type="PROSITE" id="PS51808">
    <property type="entry name" value="CHCH"/>
    <property type="match status" value="1"/>
</dbReference>
<evidence type="ECO:0000256" key="2">
    <source>
        <dbReference type="ARBA" id="ARBA00023157"/>
    </source>
</evidence>
<dbReference type="GO" id="GO:0015937">
    <property type="term" value="P:coenzyme A biosynthetic process"/>
    <property type="evidence" value="ECO:0007669"/>
    <property type="project" value="UniProtKB-KW"/>
</dbReference>
<keyword evidence="1" id="KW-0173">Coenzyme A biosynthesis</keyword>
<dbReference type="Gene3D" id="3.40.50.1950">
    <property type="entry name" value="Flavin prenyltransferase-like"/>
    <property type="match status" value="1"/>
</dbReference>
<feature type="region of interest" description="Disordered" evidence="4">
    <location>
        <begin position="123"/>
        <end position="151"/>
    </location>
</feature>
<dbReference type="GO" id="GO:0004633">
    <property type="term" value="F:phosphopantothenoylcysteine decarboxylase activity"/>
    <property type="evidence" value="ECO:0007669"/>
    <property type="project" value="TreeGrafter"/>
</dbReference>
<dbReference type="GO" id="GO:0071513">
    <property type="term" value="C:phosphopantothenoylcysteine decarboxylase complex"/>
    <property type="evidence" value="ECO:0007669"/>
    <property type="project" value="TreeGrafter"/>
</dbReference>
<evidence type="ECO:0000313" key="7">
    <source>
        <dbReference type="EMBL" id="KAK8404962.1"/>
    </source>
</evidence>
<comment type="similarity">
    <text evidence="3">Belongs to the HFCD (homooligomeric flavin containing Cys decarboxylase) superfamily.</text>
</comment>
<dbReference type="EMBL" id="JARAKH010000003">
    <property type="protein sequence ID" value="KAK8404962.1"/>
    <property type="molecule type" value="Genomic_DNA"/>
</dbReference>
<dbReference type="PANTHER" id="PTHR14359:SF6">
    <property type="entry name" value="PHOSPHOPANTOTHENOYLCYSTEINE DECARBOXYLASE"/>
    <property type="match status" value="1"/>
</dbReference>
<dbReference type="GO" id="GO:0010181">
    <property type="term" value="F:FMN binding"/>
    <property type="evidence" value="ECO:0007669"/>
    <property type="project" value="TreeGrafter"/>
</dbReference>
<dbReference type="SUPFAM" id="SSF52507">
    <property type="entry name" value="Homo-oligomeric flavin-containing Cys decarboxylases, HFCD"/>
    <property type="match status" value="1"/>
</dbReference>
<organism evidence="7 8">
    <name type="scientific">Scylla paramamosain</name>
    <name type="common">Mud crab</name>
    <dbReference type="NCBI Taxonomy" id="85552"/>
    <lineage>
        <taxon>Eukaryota</taxon>
        <taxon>Metazoa</taxon>
        <taxon>Ecdysozoa</taxon>
        <taxon>Arthropoda</taxon>
        <taxon>Crustacea</taxon>
        <taxon>Multicrustacea</taxon>
        <taxon>Malacostraca</taxon>
        <taxon>Eumalacostraca</taxon>
        <taxon>Eucarida</taxon>
        <taxon>Decapoda</taxon>
        <taxon>Pleocyemata</taxon>
        <taxon>Brachyura</taxon>
        <taxon>Eubrachyura</taxon>
        <taxon>Portunoidea</taxon>
        <taxon>Portunidae</taxon>
        <taxon>Portuninae</taxon>
        <taxon>Scylla</taxon>
    </lineage>
</organism>
<feature type="compositionally biased region" description="Polar residues" evidence="4">
    <location>
        <begin position="140"/>
        <end position="151"/>
    </location>
</feature>
<dbReference type="InterPro" id="IPR036551">
    <property type="entry name" value="Flavin_trans-like"/>
</dbReference>
<evidence type="ECO:0000256" key="3">
    <source>
        <dbReference type="ARBA" id="ARBA00038350"/>
    </source>
</evidence>
<feature type="domain" description="CHCH" evidence="6">
    <location>
        <begin position="29"/>
        <end position="63"/>
    </location>
</feature>
<feature type="domain" description="Flavoprotein" evidence="5">
    <location>
        <begin position="182"/>
        <end position="302"/>
    </location>
</feature>
<evidence type="ECO:0008006" key="9">
    <source>
        <dbReference type="Google" id="ProtNLM"/>
    </source>
</evidence>
<sequence>MASMTFGQKTFTPTPPQKGSFPLDHQGECKKFMLKYMLCLHENKNKNSLCREQSRDYLACRMEKGLMAQEEITPLEYTLPPHTKKRPCLSCLPLVLAPVSCWVAQAVWQPSRCLNWHGDCRSERKTSNNGELRCSDSEEQNSSSDPCSQCGSRSPMGVMAAGGDDSAVRSLYPDLKFILDQDEWSAWNGRGDPVLHIQLRDWAQVMVIAPLDANTMAKMAQGLCDNLLTCIVRAWDVMRPLVFCPAMNTHMYKHPLTMRHTAMLKDLGYIEVCVVSKRLACGDIGPGAMAELDNIVNAVMQELPVPWKEGGRVV</sequence>
<evidence type="ECO:0000256" key="1">
    <source>
        <dbReference type="ARBA" id="ARBA00022993"/>
    </source>
</evidence>